<dbReference type="Pfam" id="PF00501">
    <property type="entry name" value="AMP-binding"/>
    <property type="match status" value="1"/>
</dbReference>
<dbReference type="Proteomes" id="UP001148125">
    <property type="component" value="Unassembled WGS sequence"/>
</dbReference>
<gene>
    <name evidence="3" type="ORF">N7Z68_16280</name>
</gene>
<dbReference type="PANTHER" id="PTHR24096">
    <property type="entry name" value="LONG-CHAIN-FATTY-ACID--COA LIGASE"/>
    <property type="match status" value="1"/>
</dbReference>
<dbReference type="Pfam" id="PF13193">
    <property type="entry name" value="AMP-binding_C"/>
    <property type="match status" value="1"/>
</dbReference>
<organism evidence="3 4">
    <name type="scientific">Alkalihalobacterium chitinilyticum</name>
    <dbReference type="NCBI Taxonomy" id="2980103"/>
    <lineage>
        <taxon>Bacteria</taxon>
        <taxon>Bacillati</taxon>
        <taxon>Bacillota</taxon>
        <taxon>Bacilli</taxon>
        <taxon>Bacillales</taxon>
        <taxon>Bacillaceae</taxon>
        <taxon>Alkalihalobacterium</taxon>
    </lineage>
</organism>
<proteinExistence type="predicted"/>
<feature type="domain" description="AMP-binding enzyme C-terminal" evidence="2">
    <location>
        <begin position="425"/>
        <end position="500"/>
    </location>
</feature>
<dbReference type="InterPro" id="IPR020845">
    <property type="entry name" value="AMP-binding_CS"/>
</dbReference>
<dbReference type="RefSeq" id="WP_275119528.1">
    <property type="nucleotide sequence ID" value="NZ_JAOTPO010000012.1"/>
</dbReference>
<dbReference type="PANTHER" id="PTHR24096:SF267">
    <property type="entry name" value="MALONATE--COA LIGASE ACSF3, MITOCHONDRIAL"/>
    <property type="match status" value="1"/>
</dbReference>
<evidence type="ECO:0000313" key="3">
    <source>
        <dbReference type="EMBL" id="MDE5414919.1"/>
    </source>
</evidence>
<dbReference type="InterPro" id="IPR000873">
    <property type="entry name" value="AMP-dep_synth/lig_dom"/>
</dbReference>
<sequence length="514" mass="57582">MEKICVDFMNVGFMLKRNARHYPNKLAVVVGDLRLTYKEFNDRVNQTANSLVQLGVNKGDKVAMLLSNSIEMLELFWATAKIGAVIVPLNPMVKGKDNVFIINDCSPNLIVVGENYWDEIESIKKEIKCTNTYVVVGDTKTPGVYKYTAEREMALTTEPITEIYEQDECNIMYSSGTTGLPKGIVHTHKTRIMYAFLWSVEYGVSFESKVLAAGSLVFNGSLAFMYPAICAGATYVLMPKYDTDTALQLIENEQITHTMFVPTQIISLLDSPNFDSEKLHSLRVLLTLGAPLPTTRKKEVCEKLPGRLYELYGLTEGFLTTLRPDDVLRKTGSVGPPMIFNEFKIIDEGGKEVALGDVGEIIGRGPTIMSEYYNNPEVTRSSLVDDNWIKTGDLGYCDDEGFIYLVDRKKDMIISGGVNIYPRDIEEVISSHSEVAECAVFGIPHQKWGETPVAQVILKLGASIPEEELLLWVNERVSARYQKLSQLSVVDEFPRNASGKILKRKMKEEFPLTN</sequence>
<feature type="domain" description="AMP-dependent synthetase/ligase" evidence="1">
    <location>
        <begin position="16"/>
        <end position="373"/>
    </location>
</feature>
<name>A0ABT5VHK1_9BACI</name>
<protein>
    <submittedName>
        <fullName evidence="3">AMP-binding protein</fullName>
    </submittedName>
</protein>
<accession>A0ABT5VHK1</accession>
<dbReference type="EMBL" id="JAOTPO010000012">
    <property type="protein sequence ID" value="MDE5414919.1"/>
    <property type="molecule type" value="Genomic_DNA"/>
</dbReference>
<dbReference type="InterPro" id="IPR045851">
    <property type="entry name" value="AMP-bd_C_sf"/>
</dbReference>
<keyword evidence="4" id="KW-1185">Reference proteome</keyword>
<evidence type="ECO:0000259" key="2">
    <source>
        <dbReference type="Pfam" id="PF13193"/>
    </source>
</evidence>
<dbReference type="SUPFAM" id="SSF56801">
    <property type="entry name" value="Acetyl-CoA synthetase-like"/>
    <property type="match status" value="1"/>
</dbReference>
<dbReference type="PROSITE" id="PS00455">
    <property type="entry name" value="AMP_BINDING"/>
    <property type="match status" value="1"/>
</dbReference>
<evidence type="ECO:0000259" key="1">
    <source>
        <dbReference type="Pfam" id="PF00501"/>
    </source>
</evidence>
<dbReference type="InterPro" id="IPR042099">
    <property type="entry name" value="ANL_N_sf"/>
</dbReference>
<comment type="caution">
    <text evidence="3">The sequence shown here is derived from an EMBL/GenBank/DDBJ whole genome shotgun (WGS) entry which is preliminary data.</text>
</comment>
<dbReference type="Gene3D" id="3.30.300.30">
    <property type="match status" value="1"/>
</dbReference>
<evidence type="ECO:0000313" key="4">
    <source>
        <dbReference type="Proteomes" id="UP001148125"/>
    </source>
</evidence>
<reference evidence="3" key="1">
    <citation type="submission" date="2024-05" db="EMBL/GenBank/DDBJ databases">
        <title>Alkalihalobacillus sp. strain MEB203 novel alkaliphilic bacterium from Lonar Lake, India.</title>
        <authorList>
            <person name="Joshi A."/>
            <person name="Thite S."/>
            <person name="Mengade P."/>
        </authorList>
    </citation>
    <scope>NUCLEOTIDE SEQUENCE</scope>
    <source>
        <strain evidence="3">MEB 203</strain>
    </source>
</reference>
<dbReference type="InterPro" id="IPR025110">
    <property type="entry name" value="AMP-bd_C"/>
</dbReference>
<dbReference type="Gene3D" id="3.40.50.12780">
    <property type="entry name" value="N-terminal domain of ligase-like"/>
    <property type="match status" value="1"/>
</dbReference>